<dbReference type="RefSeq" id="WP_194848020.1">
    <property type="nucleotide sequence ID" value="NZ_JAAEJV010000036.1"/>
</dbReference>
<evidence type="ECO:0000313" key="1">
    <source>
        <dbReference type="EMBL" id="MBF5059713.1"/>
    </source>
</evidence>
<reference evidence="1 2" key="1">
    <citation type="submission" date="2020-01" db="EMBL/GenBank/DDBJ databases">
        <title>Draft genome sequence of Cand. Neptunochlamydia vexilliferae K9.</title>
        <authorList>
            <person name="Schulz F."/>
            <person name="Koestlbacher S."/>
            <person name="Wascher F."/>
            <person name="Pizzetti I."/>
            <person name="Horn M."/>
        </authorList>
    </citation>
    <scope>NUCLEOTIDE SEQUENCE [LARGE SCALE GENOMIC DNA]</scope>
    <source>
        <strain evidence="1 2">K9</strain>
    </source>
</reference>
<protein>
    <recommendedName>
        <fullName evidence="3">Methyltransferase domain-containing protein</fullName>
    </recommendedName>
</protein>
<dbReference type="InterPro" id="IPR029063">
    <property type="entry name" value="SAM-dependent_MTases_sf"/>
</dbReference>
<proteinExistence type="predicted"/>
<name>A0ABS0B003_9BACT</name>
<dbReference type="EMBL" id="JAAEJV010000036">
    <property type="protein sequence ID" value="MBF5059713.1"/>
    <property type="molecule type" value="Genomic_DNA"/>
</dbReference>
<evidence type="ECO:0000313" key="2">
    <source>
        <dbReference type="Proteomes" id="UP001194714"/>
    </source>
</evidence>
<organism evidence="1 2">
    <name type="scientific">Candidatus Neptunichlamydia vexilliferae</name>
    <dbReference type="NCBI Taxonomy" id="1651774"/>
    <lineage>
        <taxon>Bacteria</taxon>
        <taxon>Pseudomonadati</taxon>
        <taxon>Chlamydiota</taxon>
        <taxon>Chlamydiia</taxon>
        <taxon>Parachlamydiales</taxon>
        <taxon>Simkaniaceae</taxon>
        <taxon>Candidatus Neptunichlamydia</taxon>
    </lineage>
</organism>
<keyword evidence="2" id="KW-1185">Reference proteome</keyword>
<gene>
    <name evidence="1" type="ORF">NEPTK9_001229</name>
</gene>
<dbReference type="Gene3D" id="3.40.50.150">
    <property type="entry name" value="Vaccinia Virus protein VP39"/>
    <property type="match status" value="1"/>
</dbReference>
<comment type="caution">
    <text evidence="1">The sequence shown here is derived from an EMBL/GenBank/DDBJ whole genome shotgun (WGS) entry which is preliminary data.</text>
</comment>
<accession>A0ABS0B003</accession>
<sequence>MLATNCFQSFSSKVFNFCVYEGFYQAELKTKNTLTSKSSHFNFRQFSSDNSIGLFSRQKRINELEKAFFKALPKNFRKDFFAEISNGKFTGELDNAVLALNILKGLPLSTLDLPIIQGDLGGLGSSSDNIWKDKHLDIVSARSLPGLSDKYHTVTGSKVTEVVKNYTFYNKGFHLVEIGCLSGHDARLICKDFAEQGKKVSSYTGIDINKAGLIAGACLQQHEPWIDEFMMVHGNSEILKNFQTPHLRRIGKEKKLILCNKLISAVPPIDGERILKNISTYMNPRDCALVNFTIHDAISKKIIKKISKKKNSSFRAEKENGKVNIYEKRNVHVQTIFEKDYLKKMLKTLNLAVISVLPINELKESAESSNVENYTVDIYNRDFALLVIKEESI</sequence>
<dbReference type="Proteomes" id="UP001194714">
    <property type="component" value="Unassembled WGS sequence"/>
</dbReference>
<evidence type="ECO:0008006" key="3">
    <source>
        <dbReference type="Google" id="ProtNLM"/>
    </source>
</evidence>